<reference evidence="2 3" key="1">
    <citation type="submission" date="2013-09" db="EMBL/GenBank/DDBJ databases">
        <title>Whole genome shotgun sequence of Vibrio proteolyticus NBRC 13287.</title>
        <authorList>
            <person name="Isaki S."/>
            <person name="Hosoyama A."/>
            <person name="Numata M."/>
            <person name="Hashimoto M."/>
            <person name="Hosoyama Y."/>
            <person name="Tsuchikane K."/>
            <person name="Noguchi M."/>
            <person name="Hirakata S."/>
            <person name="Ichikawa N."/>
            <person name="Ohji S."/>
            <person name="Yamazoe A."/>
            <person name="Fujita N."/>
        </authorList>
    </citation>
    <scope>NUCLEOTIDE SEQUENCE [LARGE SCALE GENOMIC DNA]</scope>
    <source>
        <strain evidence="2 3">NBRC 13287</strain>
    </source>
</reference>
<keyword evidence="1" id="KW-0732">Signal</keyword>
<evidence type="ECO:0000256" key="1">
    <source>
        <dbReference type="SAM" id="SignalP"/>
    </source>
</evidence>
<dbReference type="eggNOG" id="ENOG5031N76">
    <property type="taxonomic scope" value="Bacteria"/>
</dbReference>
<evidence type="ECO:0008006" key="4">
    <source>
        <dbReference type="Google" id="ProtNLM"/>
    </source>
</evidence>
<keyword evidence="3" id="KW-1185">Reference proteome</keyword>
<accession>U3BKC8</accession>
<evidence type="ECO:0000313" key="3">
    <source>
        <dbReference type="Proteomes" id="UP000016570"/>
    </source>
</evidence>
<sequence length="129" mass="14418">MSLKYNKDEESVMRKLTILTSAALLMMSGVAFANGAYSTAAKTAQMTGQVVASKDQAYQEGQQMLSDLKSKSSYELSQALPTRMDPINRRSFQITNSEVTVKESMNNGQIAYQPIVNVSYEYDYRDGKY</sequence>
<dbReference type="AlphaFoldDB" id="U3BKC8"/>
<dbReference type="EMBL" id="BATJ01000006">
    <property type="protein sequence ID" value="GAD67078.1"/>
    <property type="molecule type" value="Genomic_DNA"/>
</dbReference>
<organism evidence="2 3">
    <name type="scientific">Vibrio proteolyticus NBRC 13287</name>
    <dbReference type="NCBI Taxonomy" id="1219065"/>
    <lineage>
        <taxon>Bacteria</taxon>
        <taxon>Pseudomonadati</taxon>
        <taxon>Pseudomonadota</taxon>
        <taxon>Gammaproteobacteria</taxon>
        <taxon>Vibrionales</taxon>
        <taxon>Vibrionaceae</taxon>
        <taxon>Vibrio</taxon>
    </lineage>
</organism>
<dbReference type="Proteomes" id="UP000016570">
    <property type="component" value="Unassembled WGS sequence"/>
</dbReference>
<protein>
    <recommendedName>
        <fullName evidence="4">DUF3316 domain-containing protein</fullName>
    </recommendedName>
</protein>
<dbReference type="Pfam" id="PF11777">
    <property type="entry name" value="DUF3316"/>
    <property type="match status" value="1"/>
</dbReference>
<comment type="caution">
    <text evidence="2">The sequence shown here is derived from an EMBL/GenBank/DDBJ whole genome shotgun (WGS) entry which is preliminary data.</text>
</comment>
<evidence type="ECO:0000313" key="2">
    <source>
        <dbReference type="EMBL" id="GAD67078.1"/>
    </source>
</evidence>
<name>U3BKC8_VIBPR</name>
<gene>
    <name evidence="2" type="ORF">VPR01S_06_00950</name>
</gene>
<dbReference type="InterPro" id="IPR016879">
    <property type="entry name" value="UCP028299"/>
</dbReference>
<feature type="chain" id="PRO_5004640488" description="DUF3316 domain-containing protein" evidence="1">
    <location>
        <begin position="34"/>
        <end position="129"/>
    </location>
</feature>
<feature type="signal peptide" evidence="1">
    <location>
        <begin position="1"/>
        <end position="33"/>
    </location>
</feature>
<dbReference type="PIRSF" id="PIRSF028299">
    <property type="entry name" value="UCP028299"/>
    <property type="match status" value="1"/>
</dbReference>
<proteinExistence type="predicted"/>